<dbReference type="GO" id="GO:0005576">
    <property type="term" value="C:extracellular region"/>
    <property type="evidence" value="ECO:0007669"/>
    <property type="project" value="UniProtKB-SubCell"/>
</dbReference>
<name>B8GQB8_THISH</name>
<sequence length="400" mass="43559">MRVSTTQIFRNGIGAIQDNQQGLARTQLQLGTGKRILSPSDDPSGAVQALQFRSSVEKTEQYQRNGNIVEQRLRLSETILTSVGEGLQRVRELAVQGNNGSQTNETRRYIAGEIRQILDELVQLSNTRDANGEYIYAGLTSLTQPFSPGAGGEVFYNGDDGQRRLQISPVRQLAIGDSGQAVFMDIPTGNGTFVVRDDPGNTGGGVIDAGSVIDFNAWQADTYTISFSEVGGELFYEVSGGGLPPVSTPFVEGEAIRFAGIETRIQGTPADGDSFTLSPSENQDLFATYRQLAEALEAPVTDTPSRARLNNAVNRALVNLDQALGNILDTRASVGSRLKTVENQRNINEDVLLQLRTTLSEIEDLDYAEAISRFNLQQTALQAAQQSYVQVQRLSLFNFI</sequence>
<dbReference type="KEGG" id="tgr:Tgr7_1227"/>
<keyword evidence="8" id="KW-0282">Flagellum</keyword>
<evidence type="ECO:0000256" key="1">
    <source>
        <dbReference type="ARBA" id="ARBA00004365"/>
    </source>
</evidence>
<evidence type="ECO:0000313" key="9">
    <source>
        <dbReference type="Proteomes" id="UP000002383"/>
    </source>
</evidence>
<dbReference type="PANTHER" id="PTHR42792:SF1">
    <property type="entry name" value="FLAGELLAR HOOK-ASSOCIATED PROTEIN 3"/>
    <property type="match status" value="1"/>
</dbReference>
<gene>
    <name evidence="8" type="ordered locus">Tgr7_1227</name>
</gene>
<keyword evidence="4" id="KW-0964">Secreted</keyword>
<dbReference type="InterPro" id="IPR001029">
    <property type="entry name" value="Flagellin_N"/>
</dbReference>
<keyword evidence="8" id="KW-0969">Cilium</keyword>
<keyword evidence="8" id="KW-0966">Cell projection</keyword>
<dbReference type="OrthoDB" id="9768249at2"/>
<proteinExistence type="inferred from homology"/>
<dbReference type="RefSeq" id="WP_012637796.1">
    <property type="nucleotide sequence ID" value="NC_011901.1"/>
</dbReference>
<evidence type="ECO:0000256" key="2">
    <source>
        <dbReference type="ARBA" id="ARBA00004613"/>
    </source>
</evidence>
<dbReference type="InterPro" id="IPR001492">
    <property type="entry name" value="Flagellin"/>
</dbReference>
<organism evidence="8 9">
    <name type="scientific">Thioalkalivibrio sulfidiphilus (strain HL-EbGR7)</name>
    <dbReference type="NCBI Taxonomy" id="396588"/>
    <lineage>
        <taxon>Bacteria</taxon>
        <taxon>Pseudomonadati</taxon>
        <taxon>Pseudomonadota</taxon>
        <taxon>Gammaproteobacteria</taxon>
        <taxon>Chromatiales</taxon>
        <taxon>Ectothiorhodospiraceae</taxon>
        <taxon>Thioalkalivibrio</taxon>
    </lineage>
</organism>
<dbReference type="GO" id="GO:0071973">
    <property type="term" value="P:bacterial-type flagellum-dependent cell motility"/>
    <property type="evidence" value="ECO:0007669"/>
    <property type="project" value="InterPro"/>
</dbReference>
<dbReference type="Pfam" id="PF00669">
    <property type="entry name" value="Flagellin_N"/>
    <property type="match status" value="1"/>
</dbReference>
<dbReference type="SUPFAM" id="SSF64518">
    <property type="entry name" value="Phase 1 flagellin"/>
    <property type="match status" value="1"/>
</dbReference>
<evidence type="ECO:0000259" key="6">
    <source>
        <dbReference type="Pfam" id="PF00669"/>
    </source>
</evidence>
<dbReference type="STRING" id="396588.Tgr7_1227"/>
<dbReference type="GO" id="GO:0005198">
    <property type="term" value="F:structural molecule activity"/>
    <property type="evidence" value="ECO:0007669"/>
    <property type="project" value="InterPro"/>
</dbReference>
<evidence type="ECO:0000313" key="8">
    <source>
        <dbReference type="EMBL" id="ACL72313.1"/>
    </source>
</evidence>
<feature type="domain" description="Flagellin C-terminal" evidence="7">
    <location>
        <begin position="319"/>
        <end position="399"/>
    </location>
</feature>
<dbReference type="GO" id="GO:0009424">
    <property type="term" value="C:bacterial-type flagellum hook"/>
    <property type="evidence" value="ECO:0007669"/>
    <property type="project" value="InterPro"/>
</dbReference>
<comment type="subcellular location">
    <subcellularLocation>
        <location evidence="1">Bacterial flagellum</location>
    </subcellularLocation>
    <subcellularLocation>
        <location evidence="2">Secreted</location>
    </subcellularLocation>
</comment>
<dbReference type="EMBL" id="CP001339">
    <property type="protein sequence ID" value="ACL72313.1"/>
    <property type="molecule type" value="Genomic_DNA"/>
</dbReference>
<dbReference type="PRINTS" id="PR00207">
    <property type="entry name" value="FLAGELLIN"/>
</dbReference>
<dbReference type="eggNOG" id="COG1344">
    <property type="taxonomic scope" value="Bacteria"/>
</dbReference>
<dbReference type="InterPro" id="IPR046358">
    <property type="entry name" value="Flagellin_C"/>
</dbReference>
<evidence type="ECO:0000256" key="3">
    <source>
        <dbReference type="ARBA" id="ARBA00005709"/>
    </source>
</evidence>
<reference evidence="8 9" key="1">
    <citation type="journal article" date="2011" name="Stand. Genomic Sci.">
        <title>Complete genome sequence of 'Thioalkalivibrio sulfidophilus' HL-EbGr7.</title>
        <authorList>
            <person name="Muyzer G."/>
            <person name="Sorokin D.Y."/>
            <person name="Mavromatis K."/>
            <person name="Lapidus A."/>
            <person name="Clum A."/>
            <person name="Ivanova N."/>
            <person name="Pati A."/>
            <person name="d'Haeseleer P."/>
            <person name="Woyke T."/>
            <person name="Kyrpides N.C."/>
        </authorList>
    </citation>
    <scope>NUCLEOTIDE SEQUENCE [LARGE SCALE GENOMIC DNA]</scope>
    <source>
        <strain evidence="8 9">HL-EbGR7</strain>
    </source>
</reference>
<protein>
    <submittedName>
        <fullName evidence="8">Flagellar hook-associated protein 3</fullName>
    </submittedName>
</protein>
<dbReference type="PANTHER" id="PTHR42792">
    <property type="entry name" value="FLAGELLIN"/>
    <property type="match status" value="1"/>
</dbReference>
<evidence type="ECO:0000259" key="7">
    <source>
        <dbReference type="Pfam" id="PF00700"/>
    </source>
</evidence>
<dbReference type="Proteomes" id="UP000002383">
    <property type="component" value="Chromosome"/>
</dbReference>
<accession>B8GQB8</accession>
<dbReference type="NCBIfam" id="TIGR02550">
    <property type="entry name" value="flagell_flgL"/>
    <property type="match status" value="1"/>
</dbReference>
<dbReference type="HOGENOM" id="CLU_024437_5_0_6"/>
<dbReference type="Gene3D" id="1.20.1330.10">
    <property type="entry name" value="f41 fragment of flagellin, N-terminal domain"/>
    <property type="match status" value="2"/>
</dbReference>
<keyword evidence="9" id="KW-1185">Reference proteome</keyword>
<dbReference type="AlphaFoldDB" id="B8GQB8"/>
<keyword evidence="5" id="KW-0975">Bacterial flagellum</keyword>
<evidence type="ECO:0000256" key="5">
    <source>
        <dbReference type="ARBA" id="ARBA00023143"/>
    </source>
</evidence>
<evidence type="ECO:0000256" key="4">
    <source>
        <dbReference type="ARBA" id="ARBA00022525"/>
    </source>
</evidence>
<comment type="similarity">
    <text evidence="3">Belongs to the bacterial flagellin family.</text>
</comment>
<dbReference type="Pfam" id="PF00700">
    <property type="entry name" value="Flagellin_C"/>
    <property type="match status" value="1"/>
</dbReference>
<dbReference type="InterPro" id="IPR013384">
    <property type="entry name" value="Flagell_FlgL"/>
</dbReference>
<feature type="domain" description="Flagellin N-terminal" evidence="6">
    <location>
        <begin position="15"/>
        <end position="138"/>
    </location>
</feature>